<dbReference type="Gene3D" id="1.10.530.40">
    <property type="match status" value="1"/>
</dbReference>
<dbReference type="InterPro" id="IPR034690">
    <property type="entry name" value="Endolysin_T4_type"/>
</dbReference>
<keyword evidence="2 6" id="KW-0929">Antimicrobial</keyword>
<dbReference type="PANTHER" id="PTHR38107:SF4">
    <property type="entry name" value="LYSOZYME"/>
    <property type="match status" value="1"/>
</dbReference>
<dbReference type="Proteomes" id="UP000049495">
    <property type="component" value="Unassembled WGS sequence"/>
</dbReference>
<evidence type="ECO:0000256" key="1">
    <source>
        <dbReference type="ARBA" id="ARBA00000632"/>
    </source>
</evidence>
<dbReference type="GO" id="GO:0009253">
    <property type="term" value="P:peptidoglycan catabolic process"/>
    <property type="evidence" value="ECO:0007669"/>
    <property type="project" value="InterPro"/>
</dbReference>
<proteinExistence type="inferred from homology"/>
<comment type="caution">
    <text evidence="7">The sequence shown here is derived from an EMBL/GenBank/DDBJ whole genome shotgun (WGS) entry which is preliminary data.</text>
</comment>
<sequence length="179" mass="19772">MSLKTKATKALVCSIMAVLAIVFNIDDALSVSERGLRHIANEEGCRAQAYQCSANTWTLGLGHTQGVKQGDTATNEQIAHDFVKDVASAESVVKQHITRTPSQAEYDMMVSFVFNLGAGNFARSTLLKTFNQGDHRAACLQYPRWVYVNKKDCRIKGSGCEGIPKRRDKEMAICLNGWQ</sequence>
<name>A0A822N5A7_9VIBR</name>
<dbReference type="GO" id="GO:0031640">
    <property type="term" value="P:killing of cells of another organism"/>
    <property type="evidence" value="ECO:0007669"/>
    <property type="project" value="UniProtKB-KW"/>
</dbReference>
<reference evidence="8" key="1">
    <citation type="submission" date="2014-06" db="EMBL/GenBank/DDBJ databases">
        <authorList>
            <person name="Le Roux Frederique"/>
        </authorList>
    </citation>
    <scope>NUCLEOTIDE SEQUENCE [LARGE SCALE GENOMIC DNA]</scope>
    <source>
        <strain evidence="8">J5-5</strain>
    </source>
</reference>
<evidence type="ECO:0000256" key="2">
    <source>
        <dbReference type="ARBA" id="ARBA00022529"/>
    </source>
</evidence>
<dbReference type="GO" id="GO:0042742">
    <property type="term" value="P:defense response to bacterium"/>
    <property type="evidence" value="ECO:0007669"/>
    <property type="project" value="UniProtKB-KW"/>
</dbReference>
<dbReference type="SUPFAM" id="SSF53955">
    <property type="entry name" value="Lysozyme-like"/>
    <property type="match status" value="1"/>
</dbReference>
<evidence type="ECO:0000313" key="8">
    <source>
        <dbReference type="Proteomes" id="UP000049495"/>
    </source>
</evidence>
<dbReference type="GO" id="GO:0003796">
    <property type="term" value="F:lysozyme activity"/>
    <property type="evidence" value="ECO:0007669"/>
    <property type="project" value="UniProtKB-EC"/>
</dbReference>
<organism evidence="7 8">
    <name type="scientific">Vibrio crassostreae</name>
    <dbReference type="NCBI Taxonomy" id="246167"/>
    <lineage>
        <taxon>Bacteria</taxon>
        <taxon>Pseudomonadati</taxon>
        <taxon>Pseudomonadota</taxon>
        <taxon>Gammaproteobacteria</taxon>
        <taxon>Vibrionales</taxon>
        <taxon>Vibrionaceae</taxon>
        <taxon>Vibrio</taxon>
    </lineage>
</organism>
<dbReference type="Pfam" id="PF00959">
    <property type="entry name" value="Phage_lysozyme"/>
    <property type="match status" value="1"/>
</dbReference>
<comment type="similarity">
    <text evidence="6">Belongs to the glycosyl hydrolase 24 family.</text>
</comment>
<dbReference type="InterPro" id="IPR023346">
    <property type="entry name" value="Lysozyme-like_dom_sf"/>
</dbReference>
<dbReference type="GeneID" id="93902524"/>
<evidence type="ECO:0000256" key="5">
    <source>
        <dbReference type="ARBA" id="ARBA00023295"/>
    </source>
</evidence>
<dbReference type="InterPro" id="IPR051018">
    <property type="entry name" value="Bacteriophage_GH24"/>
</dbReference>
<evidence type="ECO:0000256" key="6">
    <source>
        <dbReference type="RuleBase" id="RU003788"/>
    </source>
</evidence>
<evidence type="ECO:0000313" key="7">
    <source>
        <dbReference type="EMBL" id="CDT63685.1"/>
    </source>
</evidence>
<evidence type="ECO:0000256" key="3">
    <source>
        <dbReference type="ARBA" id="ARBA00022638"/>
    </source>
</evidence>
<keyword evidence="5 6" id="KW-0326">Glycosidase</keyword>
<accession>A0A822N5A7</accession>
<dbReference type="PANTHER" id="PTHR38107">
    <property type="match status" value="1"/>
</dbReference>
<dbReference type="EMBL" id="CCJV01000139">
    <property type="protein sequence ID" value="CDT63685.1"/>
    <property type="molecule type" value="Genomic_DNA"/>
</dbReference>
<keyword evidence="3 6" id="KW-0081">Bacteriolytic enzyme</keyword>
<dbReference type="HAMAP" id="MF_04110">
    <property type="entry name" value="ENDOLYSIN_T4"/>
    <property type="match status" value="1"/>
</dbReference>
<dbReference type="RefSeq" id="WP_048666288.1">
    <property type="nucleotide sequence ID" value="NZ_AP025477.1"/>
</dbReference>
<dbReference type="AlphaFoldDB" id="A0A822N5A7"/>
<keyword evidence="4 6" id="KW-0378">Hydrolase</keyword>
<dbReference type="EC" id="3.2.1.17" evidence="6"/>
<dbReference type="GO" id="GO:0016998">
    <property type="term" value="P:cell wall macromolecule catabolic process"/>
    <property type="evidence" value="ECO:0007669"/>
    <property type="project" value="InterPro"/>
</dbReference>
<protein>
    <recommendedName>
        <fullName evidence="6">Lysozyme</fullName>
        <ecNumber evidence="6">3.2.1.17</ecNumber>
    </recommendedName>
</protein>
<dbReference type="InterPro" id="IPR002196">
    <property type="entry name" value="Glyco_hydro_24"/>
</dbReference>
<evidence type="ECO:0000256" key="4">
    <source>
        <dbReference type="ARBA" id="ARBA00022801"/>
    </source>
</evidence>
<dbReference type="CDD" id="cd16901">
    <property type="entry name" value="lyz_P1"/>
    <property type="match status" value="1"/>
</dbReference>
<gene>
    <name evidence="7" type="ORF">VCR5J5_750043</name>
</gene>
<dbReference type="InterPro" id="IPR023347">
    <property type="entry name" value="Lysozyme_dom_sf"/>
</dbReference>
<comment type="catalytic activity">
    <reaction evidence="1 6">
        <text>Hydrolysis of (1-&gt;4)-beta-linkages between N-acetylmuramic acid and N-acetyl-D-glucosamine residues in a peptidoglycan and between N-acetyl-D-glucosamine residues in chitodextrins.</text>
        <dbReference type="EC" id="3.2.1.17"/>
    </reaction>
</comment>